<sequence length="126" mass="13021">MRRAALLAGVLGAAAGPSAAQTHVGDNLGGGLHWHVAAPNGANWSLECRFRPITRTVNQYERRRWANRMTINGAGPQAGRLPVDNGRCAVTKRGGEGPVAIALVRGAETATGVAAEVGDQAFAGLL</sequence>
<dbReference type="EMBL" id="NCEB01000002">
    <property type="protein sequence ID" value="OYX36001.1"/>
    <property type="molecule type" value="Genomic_DNA"/>
</dbReference>
<gene>
    <name evidence="2" type="ORF">B7Z01_01470</name>
</gene>
<evidence type="ECO:0000313" key="2">
    <source>
        <dbReference type="EMBL" id="OYX36001.1"/>
    </source>
</evidence>
<name>A0A258FU34_9CAUL</name>
<keyword evidence="1" id="KW-0732">Signal</keyword>
<dbReference type="AlphaFoldDB" id="A0A258FU34"/>
<feature type="signal peptide" evidence="1">
    <location>
        <begin position="1"/>
        <end position="20"/>
    </location>
</feature>
<feature type="chain" id="PRO_5012514047" evidence="1">
    <location>
        <begin position="21"/>
        <end position="126"/>
    </location>
</feature>
<comment type="caution">
    <text evidence="2">The sequence shown here is derived from an EMBL/GenBank/DDBJ whole genome shotgun (WGS) entry which is preliminary data.</text>
</comment>
<accession>A0A258FU34</accession>
<reference evidence="2 3" key="1">
    <citation type="submission" date="2017-03" db="EMBL/GenBank/DDBJ databases">
        <title>Lifting the veil on microbial sulfur biogeochemistry in mining wastewaters.</title>
        <authorList>
            <person name="Kantor R.S."/>
            <person name="Colenbrander Nelson T."/>
            <person name="Marshall S."/>
            <person name="Bennett D."/>
            <person name="Apte S."/>
            <person name="Camacho D."/>
            <person name="Thomas B.C."/>
            <person name="Warren L.A."/>
            <person name="Banfield J.F."/>
        </authorList>
    </citation>
    <scope>NUCLEOTIDE SEQUENCE [LARGE SCALE GENOMIC DNA]</scope>
    <source>
        <strain evidence="2">32-69-9</strain>
    </source>
</reference>
<proteinExistence type="predicted"/>
<organism evidence="2 3">
    <name type="scientific">Brevundimonas subvibrioides</name>
    <dbReference type="NCBI Taxonomy" id="74313"/>
    <lineage>
        <taxon>Bacteria</taxon>
        <taxon>Pseudomonadati</taxon>
        <taxon>Pseudomonadota</taxon>
        <taxon>Alphaproteobacteria</taxon>
        <taxon>Caulobacterales</taxon>
        <taxon>Caulobacteraceae</taxon>
        <taxon>Brevundimonas</taxon>
    </lineage>
</organism>
<dbReference type="Proteomes" id="UP000215595">
    <property type="component" value="Unassembled WGS sequence"/>
</dbReference>
<protein>
    <submittedName>
        <fullName evidence="2">Uncharacterized protein</fullName>
    </submittedName>
</protein>
<evidence type="ECO:0000256" key="1">
    <source>
        <dbReference type="SAM" id="SignalP"/>
    </source>
</evidence>
<evidence type="ECO:0000313" key="3">
    <source>
        <dbReference type="Proteomes" id="UP000215595"/>
    </source>
</evidence>